<organism evidence="2 3">
    <name type="scientific">Aquimarina intermedia</name>
    <dbReference type="NCBI Taxonomy" id="350814"/>
    <lineage>
        <taxon>Bacteria</taxon>
        <taxon>Pseudomonadati</taxon>
        <taxon>Bacteroidota</taxon>
        <taxon>Flavobacteriia</taxon>
        <taxon>Flavobacteriales</taxon>
        <taxon>Flavobacteriaceae</taxon>
        <taxon>Aquimarina</taxon>
    </lineage>
</organism>
<dbReference type="AlphaFoldDB" id="A0A5S5CA62"/>
<accession>A0A5S5CA62</accession>
<reference evidence="2 3" key="1">
    <citation type="submission" date="2019-07" db="EMBL/GenBank/DDBJ databases">
        <title>Genomic Encyclopedia of Archaeal and Bacterial Type Strains, Phase II (KMG-II): from individual species to whole genera.</title>
        <authorList>
            <person name="Goeker M."/>
        </authorList>
    </citation>
    <scope>NUCLEOTIDE SEQUENCE [LARGE SCALE GENOMIC DNA]</scope>
    <source>
        <strain evidence="2 3">DSM 17527</strain>
    </source>
</reference>
<dbReference type="Gene3D" id="3.50.50.60">
    <property type="entry name" value="FAD/NAD(P)-binding domain"/>
    <property type="match status" value="1"/>
</dbReference>
<dbReference type="Pfam" id="PF05834">
    <property type="entry name" value="Lycopene_cycl"/>
    <property type="match status" value="1"/>
</dbReference>
<keyword evidence="1" id="KW-0472">Membrane</keyword>
<proteinExistence type="predicted"/>
<dbReference type="Proteomes" id="UP000324376">
    <property type="component" value="Unassembled WGS sequence"/>
</dbReference>
<evidence type="ECO:0000313" key="3">
    <source>
        <dbReference type="Proteomes" id="UP000324376"/>
    </source>
</evidence>
<dbReference type="SUPFAM" id="SSF51905">
    <property type="entry name" value="FAD/NAD(P)-binding domain"/>
    <property type="match status" value="1"/>
</dbReference>
<dbReference type="OrthoDB" id="24355at2"/>
<feature type="transmembrane region" description="Helical" evidence="1">
    <location>
        <begin position="6"/>
        <end position="28"/>
    </location>
</feature>
<name>A0A5S5CA62_9FLAO</name>
<evidence type="ECO:0000256" key="1">
    <source>
        <dbReference type="SAM" id="Phobius"/>
    </source>
</evidence>
<sequence>MKSYDYIIAGTGASGLMLAYAMATDAFFKDKRILLLDKEKKQTNDRTWCFWEQGRGMWDEVVTKEWNTILVAGKNFTQSLAIAPYTYKFIRSKSFYAYIYEKLKVASNIEITNGVILAIKDQEKNVVVKTNNVIYQAQKVFTSILPDFKYKKQHKYPVLQQHFIGWYIKVDKPSFDDQVATFMDFSVTQQGNTRFMYVLPISTTLALFEYTLFSEKLLSKAAYEEAIAKYLSKKGITTYEIIEIEQGSIPMTSYPFSDKNTKNVLHVGTAGGWTKASTGFTFKNSSRKVSALVSFLKHTQDLTKFDKKNRFWWYDLLLLDVLARHNDKGALLFTKLFKANKATRILQFLDEKTSIFQELKIMGSMPPLLFIKAMIRRANQLF</sequence>
<dbReference type="EMBL" id="VNHU01000002">
    <property type="protein sequence ID" value="TYP76197.1"/>
    <property type="molecule type" value="Genomic_DNA"/>
</dbReference>
<evidence type="ECO:0000313" key="2">
    <source>
        <dbReference type="EMBL" id="TYP76197.1"/>
    </source>
</evidence>
<dbReference type="RefSeq" id="WP_148781792.1">
    <property type="nucleotide sequence ID" value="NZ_VNHU01000002.1"/>
</dbReference>
<keyword evidence="3" id="KW-1185">Reference proteome</keyword>
<keyword evidence="1" id="KW-1133">Transmembrane helix</keyword>
<dbReference type="InterPro" id="IPR036188">
    <property type="entry name" value="FAD/NAD-bd_sf"/>
</dbReference>
<gene>
    <name evidence="2" type="ORF">BD809_102414</name>
</gene>
<comment type="caution">
    <text evidence="2">The sequence shown here is derived from an EMBL/GenBank/DDBJ whole genome shotgun (WGS) entry which is preliminary data.</text>
</comment>
<protein>
    <submittedName>
        <fullName evidence="2">Lycopene beta-cyclase</fullName>
    </submittedName>
</protein>
<keyword evidence="1" id="KW-0812">Transmembrane</keyword>